<keyword evidence="1" id="KW-0812">Transmembrane</keyword>
<evidence type="ECO:0000313" key="3">
    <source>
        <dbReference type="Proteomes" id="UP000315010"/>
    </source>
</evidence>
<feature type="transmembrane region" description="Helical" evidence="1">
    <location>
        <begin position="7"/>
        <end position="32"/>
    </location>
</feature>
<protein>
    <recommendedName>
        <fullName evidence="4">DUF4185 domain-containing protein</fullName>
    </recommendedName>
</protein>
<keyword evidence="1" id="KW-1133">Transmembrane helix</keyword>
<accession>A0A5C5Z6P5</accession>
<reference evidence="2 3" key="1">
    <citation type="submission" date="2019-02" db="EMBL/GenBank/DDBJ databases">
        <title>Deep-cultivation of Planctomycetes and their phenomic and genomic characterization uncovers novel biology.</title>
        <authorList>
            <person name="Wiegand S."/>
            <person name="Jogler M."/>
            <person name="Boedeker C."/>
            <person name="Pinto D."/>
            <person name="Vollmers J."/>
            <person name="Rivas-Marin E."/>
            <person name="Kohn T."/>
            <person name="Peeters S.H."/>
            <person name="Heuer A."/>
            <person name="Rast P."/>
            <person name="Oberbeckmann S."/>
            <person name="Bunk B."/>
            <person name="Jeske O."/>
            <person name="Meyerdierks A."/>
            <person name="Storesund J.E."/>
            <person name="Kallscheuer N."/>
            <person name="Luecker S."/>
            <person name="Lage O.M."/>
            <person name="Pohl T."/>
            <person name="Merkel B.J."/>
            <person name="Hornburger P."/>
            <person name="Mueller R.-W."/>
            <person name="Bruemmer F."/>
            <person name="Labrenz M."/>
            <person name="Spormann A.M."/>
            <person name="Op Den Camp H."/>
            <person name="Overmann J."/>
            <person name="Amann R."/>
            <person name="Jetten M.S.M."/>
            <person name="Mascher T."/>
            <person name="Medema M.H."/>
            <person name="Devos D.P."/>
            <person name="Kaster A.-K."/>
            <person name="Ovreas L."/>
            <person name="Rohde M."/>
            <person name="Galperin M.Y."/>
            <person name="Jogler C."/>
        </authorList>
    </citation>
    <scope>NUCLEOTIDE SEQUENCE [LARGE SCALE GENOMIC DNA]</scope>
    <source>
        <strain evidence="2 3">CA13</strain>
    </source>
</reference>
<keyword evidence="3" id="KW-1185">Reference proteome</keyword>
<proteinExistence type="predicted"/>
<evidence type="ECO:0000313" key="2">
    <source>
        <dbReference type="EMBL" id="TWT82481.1"/>
    </source>
</evidence>
<name>A0A5C5Z6P5_9BACT</name>
<evidence type="ECO:0008006" key="4">
    <source>
        <dbReference type="Google" id="ProtNLM"/>
    </source>
</evidence>
<dbReference type="Proteomes" id="UP000315010">
    <property type="component" value="Unassembled WGS sequence"/>
</dbReference>
<comment type="caution">
    <text evidence="2">The sequence shown here is derived from an EMBL/GenBank/DDBJ whole genome shotgun (WGS) entry which is preliminary data.</text>
</comment>
<keyword evidence="1" id="KW-0472">Membrane</keyword>
<sequence>MYRRLMLLLAIGVWAIGVWAIGVWAIGVWVIAEEPELASDATKETVWTAIEVRPTMPTTYEASGELPSGAPPVSERFRGVEFSGRYANYTKADTWYPSWASDGHLYSPWTDGTIGKMDFVWSAKGKDAETGYARIEGDDPLDLKIADWGTRVASASPFQGRYPCGSLLHDGVWYYGTYGLDQPVKTVSSDFGWYVLGPLVGFSWSIDFGKTWHETPHTADKPLFQEVARDQLDLNQGKAGPFIKMGAPHFVDFGKNMEHSPDGKAYLVGHGAESPDRHPRLANNSWVTGDSVYMARVTPSIGNINDVSKYEFFCGRNENGEPIWTRDFQEIKPIFSWNNHCGITTVSYNPGLKQYFMCITDGHRKVTSRLKYTSYILASDRLTGPWKLVAHMKNFGPQAYFLNIPSKFVSDDGKTMWLCYSANYMEGNRRNDPAYVAKTEPAGSAYSLSLHEFKVMENDAE</sequence>
<gene>
    <name evidence="2" type="ORF">CA13_39440</name>
</gene>
<dbReference type="AlphaFoldDB" id="A0A5C5Z6P5"/>
<evidence type="ECO:0000256" key="1">
    <source>
        <dbReference type="SAM" id="Phobius"/>
    </source>
</evidence>
<dbReference type="EMBL" id="SJPJ01000001">
    <property type="protein sequence ID" value="TWT82481.1"/>
    <property type="molecule type" value="Genomic_DNA"/>
</dbReference>
<organism evidence="2 3">
    <name type="scientific">Novipirellula herctigrandis</name>
    <dbReference type="NCBI Taxonomy" id="2527986"/>
    <lineage>
        <taxon>Bacteria</taxon>
        <taxon>Pseudomonadati</taxon>
        <taxon>Planctomycetota</taxon>
        <taxon>Planctomycetia</taxon>
        <taxon>Pirellulales</taxon>
        <taxon>Pirellulaceae</taxon>
        <taxon>Novipirellula</taxon>
    </lineage>
</organism>